<organism evidence="2 3">
    <name type="scientific">Camelimonas abortus</name>
    <dbReference type="NCBI Taxonomy" id="1017184"/>
    <lineage>
        <taxon>Bacteria</taxon>
        <taxon>Pseudomonadati</taxon>
        <taxon>Pseudomonadota</taxon>
        <taxon>Alphaproteobacteria</taxon>
        <taxon>Hyphomicrobiales</taxon>
        <taxon>Chelatococcaceae</taxon>
        <taxon>Camelimonas</taxon>
    </lineage>
</organism>
<feature type="compositionally biased region" description="Low complexity" evidence="1">
    <location>
        <begin position="20"/>
        <end position="37"/>
    </location>
</feature>
<comment type="caution">
    <text evidence="2">The sequence shown here is derived from an EMBL/GenBank/DDBJ whole genome shotgun (WGS) entry which is preliminary data.</text>
</comment>
<evidence type="ECO:0000313" key="3">
    <source>
        <dbReference type="Proteomes" id="UP001595536"/>
    </source>
</evidence>
<evidence type="ECO:0000256" key="1">
    <source>
        <dbReference type="SAM" id="MobiDB-lite"/>
    </source>
</evidence>
<sequence length="225" mass="24541">MGGRITLPAGRRWRRRRAGPPRNGLGALLRRLGARLRPPGPEGPDSRPQGHGPQPENGGALKRRLAPLNPAARLRARRASAEMMALAMTFHDEYAATGEIVFALVYRLEAAGERLAAAVDAVSPRLPGEPAGELRLMATALAETVHLAQLAREWRQDAINLRHGLEHGAHDGARRAAVEAGVRQLEAYVRQNMSDFSRWLAAAQRLNPAAARAVAALRRRERELA</sequence>
<proteinExistence type="predicted"/>
<gene>
    <name evidence="2" type="ORF">ACFOEX_01345</name>
</gene>
<protein>
    <submittedName>
        <fullName evidence="2">Uncharacterized protein</fullName>
    </submittedName>
</protein>
<accession>A0ABV7LAX8</accession>
<feature type="region of interest" description="Disordered" evidence="1">
    <location>
        <begin position="1"/>
        <end position="66"/>
    </location>
</feature>
<reference evidence="3" key="1">
    <citation type="journal article" date="2019" name="Int. J. Syst. Evol. Microbiol.">
        <title>The Global Catalogue of Microorganisms (GCM) 10K type strain sequencing project: providing services to taxonomists for standard genome sequencing and annotation.</title>
        <authorList>
            <consortium name="The Broad Institute Genomics Platform"/>
            <consortium name="The Broad Institute Genome Sequencing Center for Infectious Disease"/>
            <person name="Wu L."/>
            <person name="Ma J."/>
        </authorList>
    </citation>
    <scope>NUCLEOTIDE SEQUENCE [LARGE SCALE GENOMIC DNA]</scope>
    <source>
        <strain evidence="3">CCM 7941</strain>
    </source>
</reference>
<dbReference type="RefSeq" id="WP_376868645.1">
    <property type="nucleotide sequence ID" value="NZ_JBHRUV010000006.1"/>
</dbReference>
<dbReference type="Proteomes" id="UP001595536">
    <property type="component" value="Unassembled WGS sequence"/>
</dbReference>
<dbReference type="EMBL" id="JBHRUV010000006">
    <property type="protein sequence ID" value="MFC3265005.1"/>
    <property type="molecule type" value="Genomic_DNA"/>
</dbReference>
<evidence type="ECO:0000313" key="2">
    <source>
        <dbReference type="EMBL" id="MFC3265005.1"/>
    </source>
</evidence>
<name>A0ABV7LAX8_9HYPH</name>
<keyword evidence="3" id="KW-1185">Reference proteome</keyword>